<dbReference type="Proteomes" id="UP000078003">
    <property type="component" value="Unassembled WGS sequence"/>
</dbReference>
<protein>
    <submittedName>
        <fullName evidence="1">Terminase</fullName>
    </submittedName>
</protein>
<name>A0A1A9RHP1_EIKCO</name>
<accession>A0A1A9RHP1</accession>
<dbReference type="InterPro" id="IPR021874">
    <property type="entry name" value="Phage_Mu_Gp27"/>
</dbReference>
<evidence type="ECO:0000313" key="2">
    <source>
        <dbReference type="Proteomes" id="UP000078003"/>
    </source>
</evidence>
<proteinExistence type="predicted"/>
<dbReference type="EMBL" id="LXSF01000002">
    <property type="protein sequence ID" value="OAM17533.1"/>
    <property type="molecule type" value="Genomic_DNA"/>
</dbReference>
<reference evidence="2" key="1">
    <citation type="submission" date="2016-05" db="EMBL/GenBank/DDBJ databases">
        <title>Draft genome of Corynebacterium afermentans subsp. afermentans LCDC 88199T.</title>
        <authorList>
            <person name="Bernier A.-M."/>
            <person name="Bernard K."/>
        </authorList>
    </citation>
    <scope>NUCLEOTIDE SEQUENCE [LARGE SCALE GENOMIC DNA]</scope>
    <source>
        <strain evidence="2">NML01-0328</strain>
    </source>
</reference>
<dbReference type="Pfam" id="PF11985">
    <property type="entry name" value="Phage_Mu_Gp27"/>
    <property type="match status" value="1"/>
</dbReference>
<gene>
    <name evidence="1" type="ORF">A7P85_03365</name>
</gene>
<comment type="caution">
    <text evidence="1">The sequence shown here is derived from an EMBL/GenBank/DDBJ whole genome shotgun (WGS) entry which is preliminary data.</text>
</comment>
<organism evidence="1 2">
    <name type="scientific">Eikenella corrodens</name>
    <dbReference type="NCBI Taxonomy" id="539"/>
    <lineage>
        <taxon>Bacteria</taxon>
        <taxon>Pseudomonadati</taxon>
        <taxon>Pseudomonadota</taxon>
        <taxon>Betaproteobacteria</taxon>
        <taxon>Neisseriales</taxon>
        <taxon>Neisseriaceae</taxon>
        <taxon>Eikenella</taxon>
    </lineage>
</organism>
<dbReference type="AlphaFoldDB" id="A0A1A9RHP1"/>
<evidence type="ECO:0000313" key="1">
    <source>
        <dbReference type="EMBL" id="OAM17533.1"/>
    </source>
</evidence>
<dbReference type="RefSeq" id="WP_064090696.1">
    <property type="nucleotide sequence ID" value="NZ_LXSF01000002.1"/>
</dbReference>
<sequence length="181" mass="19877">MAKRSTLATLPEDIRHAFERKLAENGFANYTELTQWLHEQGYEVSRSAVHRYGQQVERRYASIKASTEAARLIAEGANDEGDTRSEALMALVQTELFDALVAIGEVPDEDLSPMQRFDMMSEGARRMAGFISAGTRLKEYQAKVKAKVAAAADDVAKQARKGGLSDEAAEAIRKQILGIAS</sequence>